<dbReference type="EMBL" id="CAAALY010006098">
    <property type="protein sequence ID" value="VEL09339.1"/>
    <property type="molecule type" value="Genomic_DNA"/>
</dbReference>
<dbReference type="SUPFAM" id="SSF48726">
    <property type="entry name" value="Immunoglobulin"/>
    <property type="match status" value="1"/>
</dbReference>
<name>A0A3S5AZX8_9PLAT</name>
<dbReference type="OrthoDB" id="190835at2759"/>
<proteinExistence type="predicted"/>
<keyword evidence="1" id="KW-0393">Immunoglobulin domain</keyword>
<sequence length="382" mass="42468">MTEIPPPVYSAYLHGRIELPIWVDAVPRPKITWTRDSKLLVASYRTRIGDRSTLPGSPISRDREIDSPGNFESGSELQRFYSINASLIVEECILHDAGLYTLVAENIAGRAQTSCLVRVEETPVPKVISTRWTNLEQHYFVLRLVGKGTYSDVHLLIDKKTNREYVGKLYALDEPITLVNAARELECLTRLYHSNVVELVDSIISDRTLVIVTERLIGNSLLDEVIACHSWSEAASASIIRQLLEALSHLHNEGVVHLDVQPENMIFTRNLSAARRPRGRSSSRDLISALAPLSGDTSVPGGQQDAGVLSSFVKLTGFSLAQPFTPGASCGKSRIRPPPRWRLDFASPEIILTSMEENESDRIEEMGPSVDIWNVGVITYLL</sequence>
<dbReference type="GO" id="GO:0005524">
    <property type="term" value="F:ATP binding"/>
    <property type="evidence" value="ECO:0007669"/>
    <property type="project" value="UniProtKB-UniRule"/>
</dbReference>
<evidence type="ECO:0000259" key="3">
    <source>
        <dbReference type="PROSITE" id="PS50011"/>
    </source>
</evidence>
<dbReference type="Proteomes" id="UP000784294">
    <property type="component" value="Unassembled WGS sequence"/>
</dbReference>
<dbReference type="Gene3D" id="2.60.40.10">
    <property type="entry name" value="Immunoglobulins"/>
    <property type="match status" value="1"/>
</dbReference>
<dbReference type="InterPro" id="IPR011009">
    <property type="entry name" value="Kinase-like_dom_sf"/>
</dbReference>
<dbReference type="InterPro" id="IPR000719">
    <property type="entry name" value="Prot_kinase_dom"/>
</dbReference>
<dbReference type="SUPFAM" id="SSF56112">
    <property type="entry name" value="Protein kinase-like (PK-like)"/>
    <property type="match status" value="1"/>
</dbReference>
<dbReference type="InterPro" id="IPR017441">
    <property type="entry name" value="Protein_kinase_ATP_BS"/>
</dbReference>
<dbReference type="PANTHER" id="PTHR24347">
    <property type="entry name" value="SERINE/THREONINE-PROTEIN KINASE"/>
    <property type="match status" value="1"/>
</dbReference>
<dbReference type="PROSITE" id="PS00107">
    <property type="entry name" value="PROTEIN_KINASE_ATP"/>
    <property type="match status" value="1"/>
</dbReference>
<protein>
    <recommendedName>
        <fullName evidence="3">Protein kinase domain-containing protein</fullName>
    </recommendedName>
</protein>
<dbReference type="Pfam" id="PF00069">
    <property type="entry name" value="Pkinase"/>
    <property type="match status" value="1"/>
</dbReference>
<gene>
    <name evidence="4" type="ORF">PXEA_LOCUS2779</name>
</gene>
<evidence type="ECO:0000256" key="2">
    <source>
        <dbReference type="PROSITE-ProRule" id="PRU10141"/>
    </source>
</evidence>
<dbReference type="Gene3D" id="1.10.510.10">
    <property type="entry name" value="Transferase(Phosphotransferase) domain 1"/>
    <property type="match status" value="1"/>
</dbReference>
<feature type="domain" description="Protein kinase" evidence="3">
    <location>
        <begin position="139"/>
        <end position="382"/>
    </location>
</feature>
<dbReference type="SMART" id="SM00409">
    <property type="entry name" value="IG"/>
    <property type="match status" value="1"/>
</dbReference>
<feature type="binding site" evidence="2">
    <location>
        <position position="168"/>
    </location>
    <ligand>
        <name>ATP</name>
        <dbReference type="ChEBI" id="CHEBI:30616"/>
    </ligand>
</feature>
<dbReference type="PROSITE" id="PS50011">
    <property type="entry name" value="PROTEIN_KINASE_DOM"/>
    <property type="match status" value="1"/>
</dbReference>
<comment type="caution">
    <text evidence="4">The sequence shown here is derived from an EMBL/GenBank/DDBJ whole genome shotgun (WGS) entry which is preliminary data.</text>
</comment>
<dbReference type="SMART" id="SM00220">
    <property type="entry name" value="S_TKc"/>
    <property type="match status" value="1"/>
</dbReference>
<evidence type="ECO:0000313" key="5">
    <source>
        <dbReference type="Proteomes" id="UP000784294"/>
    </source>
</evidence>
<reference evidence="4" key="1">
    <citation type="submission" date="2018-11" db="EMBL/GenBank/DDBJ databases">
        <authorList>
            <consortium name="Pathogen Informatics"/>
        </authorList>
    </citation>
    <scope>NUCLEOTIDE SEQUENCE</scope>
</reference>
<organism evidence="4 5">
    <name type="scientific">Protopolystoma xenopodis</name>
    <dbReference type="NCBI Taxonomy" id="117903"/>
    <lineage>
        <taxon>Eukaryota</taxon>
        <taxon>Metazoa</taxon>
        <taxon>Spiralia</taxon>
        <taxon>Lophotrochozoa</taxon>
        <taxon>Platyhelminthes</taxon>
        <taxon>Monogenea</taxon>
        <taxon>Polyopisthocotylea</taxon>
        <taxon>Polystomatidea</taxon>
        <taxon>Polystomatidae</taxon>
        <taxon>Protopolystoma</taxon>
    </lineage>
</organism>
<dbReference type="Gene3D" id="3.30.200.20">
    <property type="entry name" value="Phosphorylase Kinase, domain 1"/>
    <property type="match status" value="1"/>
</dbReference>
<evidence type="ECO:0000256" key="1">
    <source>
        <dbReference type="ARBA" id="ARBA00023319"/>
    </source>
</evidence>
<dbReference type="AlphaFoldDB" id="A0A3S5AZX8"/>
<dbReference type="InterPro" id="IPR036179">
    <property type="entry name" value="Ig-like_dom_sf"/>
</dbReference>
<keyword evidence="2" id="KW-0067">ATP-binding</keyword>
<dbReference type="InterPro" id="IPR003599">
    <property type="entry name" value="Ig_sub"/>
</dbReference>
<keyword evidence="5" id="KW-1185">Reference proteome</keyword>
<dbReference type="GO" id="GO:0004672">
    <property type="term" value="F:protein kinase activity"/>
    <property type="evidence" value="ECO:0007669"/>
    <property type="project" value="InterPro"/>
</dbReference>
<dbReference type="InterPro" id="IPR013783">
    <property type="entry name" value="Ig-like_fold"/>
</dbReference>
<keyword evidence="2" id="KW-0547">Nucleotide-binding</keyword>
<evidence type="ECO:0000313" key="4">
    <source>
        <dbReference type="EMBL" id="VEL09339.1"/>
    </source>
</evidence>
<accession>A0A3S5AZX8</accession>